<evidence type="ECO:0000313" key="8">
    <source>
        <dbReference type="Proteomes" id="UP000494205"/>
    </source>
</evidence>
<keyword evidence="7" id="KW-1185">Reference proteome</keyword>
<accession>A0A2N7WXP4</accession>
<evidence type="ECO:0000259" key="4">
    <source>
        <dbReference type="PROSITE" id="PS50991"/>
    </source>
</evidence>
<protein>
    <submittedName>
        <fullName evidence="5 6">Hydroxymethylglutaryl-CoA lyase</fullName>
        <ecNumber evidence="5">4.1.3.4</ecNumber>
    </submittedName>
</protein>
<dbReference type="Proteomes" id="UP000494205">
    <property type="component" value="Unassembled WGS sequence"/>
</dbReference>
<evidence type="ECO:0000256" key="1">
    <source>
        <dbReference type="ARBA" id="ARBA00009405"/>
    </source>
</evidence>
<dbReference type="RefSeq" id="WP_102630473.1">
    <property type="nucleotide sequence ID" value="NZ_CADIJZ010000001.1"/>
</dbReference>
<dbReference type="InterPro" id="IPR043594">
    <property type="entry name" value="HMGL"/>
</dbReference>
<comment type="similarity">
    <text evidence="1">Belongs to the HMG-CoA lyase family.</text>
</comment>
<keyword evidence="3 5" id="KW-0456">Lyase</keyword>
<dbReference type="NCBIfam" id="NF004283">
    <property type="entry name" value="PRK05692.1"/>
    <property type="match status" value="1"/>
</dbReference>
<dbReference type="OrthoDB" id="9784013at2"/>
<dbReference type="GO" id="GO:0046872">
    <property type="term" value="F:metal ion binding"/>
    <property type="evidence" value="ECO:0007669"/>
    <property type="project" value="UniProtKB-KW"/>
</dbReference>
<dbReference type="InterPro" id="IPR013785">
    <property type="entry name" value="Aldolase_TIM"/>
</dbReference>
<evidence type="ECO:0000256" key="2">
    <source>
        <dbReference type="ARBA" id="ARBA00022723"/>
    </source>
</evidence>
<reference evidence="6 7" key="1">
    <citation type="submission" date="2018-01" db="EMBL/GenBank/DDBJ databases">
        <title>Whole genome analyses suggest that Burkholderia sensu lato contains two further novel genera in the rhizoxinica-symbiotica group Mycetohabitans gen. nov., and Trinickia gen. nov.: implications for the evolution of diazotrophy and nodulation in the Burkholderiaceae.</title>
        <authorList>
            <person name="Estrada-de los Santos P."/>
            <person name="Palmer M."/>
            <person name="Chavez-Ramirez B."/>
            <person name="Beukes C."/>
            <person name="Steenkamp E.T."/>
            <person name="Hirsch A.M."/>
            <person name="Manyaka P."/>
            <person name="Maluk M."/>
            <person name="Lafos M."/>
            <person name="Crook M."/>
            <person name="Gross E."/>
            <person name="Simon M.F."/>
            <person name="Bueno dos Reis Junior F."/>
            <person name="Poole P.S."/>
            <person name="Venter S.N."/>
            <person name="James E.K."/>
        </authorList>
    </citation>
    <scope>NUCLEOTIDE SEQUENCE [LARGE SCALE GENOMIC DNA]</scope>
    <source>
        <strain evidence="6 7">WSM 3937</strain>
    </source>
</reference>
<organism evidence="5 8">
    <name type="scientific">Paraburkholderia rhynchosiae</name>
    <dbReference type="NCBI Taxonomy" id="487049"/>
    <lineage>
        <taxon>Bacteria</taxon>
        <taxon>Pseudomonadati</taxon>
        <taxon>Pseudomonadota</taxon>
        <taxon>Betaproteobacteria</taxon>
        <taxon>Burkholderiales</taxon>
        <taxon>Burkholderiaceae</taxon>
        <taxon>Paraburkholderia</taxon>
    </lineage>
</organism>
<evidence type="ECO:0000256" key="3">
    <source>
        <dbReference type="ARBA" id="ARBA00023239"/>
    </source>
</evidence>
<dbReference type="Proteomes" id="UP000235659">
    <property type="component" value="Unassembled WGS sequence"/>
</dbReference>
<dbReference type="Pfam" id="PF00682">
    <property type="entry name" value="HMGL-like"/>
    <property type="match status" value="1"/>
</dbReference>
<dbReference type="SUPFAM" id="SSF51569">
    <property type="entry name" value="Aldolase"/>
    <property type="match status" value="1"/>
</dbReference>
<dbReference type="EC" id="4.1.3.4" evidence="5"/>
<dbReference type="PANTHER" id="PTHR42738:SF7">
    <property type="entry name" value="HYDROXYMETHYLGLUTARYL-COA LYASE"/>
    <property type="match status" value="1"/>
</dbReference>
<keyword evidence="2" id="KW-0479">Metal-binding</keyword>
<reference evidence="5 8" key="2">
    <citation type="submission" date="2020-04" db="EMBL/GenBank/DDBJ databases">
        <authorList>
            <person name="De Canck E."/>
        </authorList>
    </citation>
    <scope>NUCLEOTIDE SEQUENCE [LARGE SCALE GENOMIC DNA]</scope>
    <source>
        <strain evidence="5 8">LMG 27174</strain>
    </source>
</reference>
<dbReference type="PROSITE" id="PS50991">
    <property type="entry name" value="PYR_CT"/>
    <property type="match status" value="1"/>
</dbReference>
<dbReference type="AlphaFoldDB" id="A0A2N7WXP4"/>
<evidence type="ECO:0000313" key="5">
    <source>
        <dbReference type="EMBL" id="CAB3638413.1"/>
    </source>
</evidence>
<sequence>MNETRERVVVTEVGMRDGLQSIARTMPTEFKRRWIDAAYAAGVRHMEVASFVPAKLLPQMADADEVIAHALGYGDLIVTALVPNLKGAQRALEAGVHRIVAPISVSTAHSLANVRKTPAEMIDAFAAMREAIDSASGVRTRRVELIAGLSTVFGCTLQGAVPYADIAAIARDAVHAGADVIALGDTTGEATPRQVGEIIELVREVAGDKLRSLHLHDTRGLALANTLVGLQHGIREFDASLAGLGGCPHAPGATGNVNTEDLVFMLDSMGYETGIDVTRLIESRAVLAEALPGEPLYGYLARAGLPKQFAAASQQIESSQSSALQVLQ</sequence>
<dbReference type="PANTHER" id="PTHR42738">
    <property type="entry name" value="HYDROXYMETHYLGLUTARYL-COA LYASE"/>
    <property type="match status" value="1"/>
</dbReference>
<proteinExistence type="inferred from homology"/>
<dbReference type="CDD" id="cd07938">
    <property type="entry name" value="DRE_TIM_HMGL"/>
    <property type="match status" value="1"/>
</dbReference>
<name>A0A2N7WXP4_9BURK</name>
<evidence type="ECO:0000313" key="6">
    <source>
        <dbReference type="EMBL" id="PMS34273.1"/>
    </source>
</evidence>
<dbReference type="GO" id="GO:0046951">
    <property type="term" value="P:ketone body biosynthetic process"/>
    <property type="evidence" value="ECO:0007669"/>
    <property type="project" value="TreeGrafter"/>
</dbReference>
<dbReference type="Gene3D" id="3.20.20.70">
    <property type="entry name" value="Aldolase class I"/>
    <property type="match status" value="1"/>
</dbReference>
<dbReference type="GO" id="GO:0004419">
    <property type="term" value="F:hydroxymethylglutaryl-CoA lyase activity"/>
    <property type="evidence" value="ECO:0007669"/>
    <property type="project" value="UniProtKB-EC"/>
</dbReference>
<evidence type="ECO:0000313" key="7">
    <source>
        <dbReference type="Proteomes" id="UP000235659"/>
    </source>
</evidence>
<dbReference type="GO" id="GO:0006552">
    <property type="term" value="P:L-leucine catabolic process"/>
    <property type="evidence" value="ECO:0007669"/>
    <property type="project" value="TreeGrafter"/>
</dbReference>
<gene>
    <name evidence="5" type="primary">yngG_1</name>
    <name evidence="6" type="ORF">C0Z16_01570</name>
    <name evidence="5" type="ORF">LMG27174_00313</name>
</gene>
<feature type="domain" description="Pyruvate carboxyltransferase" evidence="4">
    <location>
        <begin position="8"/>
        <end position="281"/>
    </location>
</feature>
<dbReference type="InterPro" id="IPR000891">
    <property type="entry name" value="PYR_CT"/>
</dbReference>
<dbReference type="EMBL" id="CADIJZ010000001">
    <property type="protein sequence ID" value="CAB3638413.1"/>
    <property type="molecule type" value="Genomic_DNA"/>
</dbReference>
<dbReference type="EMBL" id="PNXY01000001">
    <property type="protein sequence ID" value="PMS34273.1"/>
    <property type="molecule type" value="Genomic_DNA"/>
</dbReference>